<gene>
    <name evidence="3" type="ORF">GJV77_14495</name>
</gene>
<dbReference type="AlphaFoldDB" id="A0A7K1GQS0"/>
<evidence type="ECO:0000313" key="4">
    <source>
        <dbReference type="Proteomes" id="UP000488936"/>
    </source>
</evidence>
<accession>A0A7K1GQS0</accession>
<sequence>MNTISIEITQTPDPKDSKHISQGIVNFNQAMIPDLEPIEAEVKFFAFARNQEGEVIGGIRATCYWNTLHIKLLWLDQNYRGQGMGQQLLKQTEQFAPKHDCQKALVETTSWQAKPFYEKAGYNHIATINDRPKGHVSHYLTKELD</sequence>
<dbReference type="InterPro" id="IPR000182">
    <property type="entry name" value="GNAT_dom"/>
</dbReference>
<protein>
    <submittedName>
        <fullName evidence="3">GNAT family N-acetyltransferase</fullName>
    </submittedName>
</protein>
<comment type="caution">
    <text evidence="3">The sequence shown here is derived from an EMBL/GenBank/DDBJ whole genome shotgun (WGS) entry which is preliminary data.</text>
</comment>
<reference evidence="3 4" key="1">
    <citation type="journal article" date="2006" name="Int. J. Syst. Evol. Microbiol.">
        <title>Myroides pelagicus sp. nov., isolated from seawater in Thailand.</title>
        <authorList>
            <person name="Yoon J."/>
            <person name="Maneerat S."/>
            <person name="Kawai F."/>
            <person name="Yokota A."/>
        </authorList>
    </citation>
    <scope>NUCLEOTIDE SEQUENCE [LARGE SCALE GENOMIC DNA]</scope>
    <source>
        <strain evidence="3 4">SM1T</strain>
    </source>
</reference>
<dbReference type="RefSeq" id="WP_155037044.1">
    <property type="nucleotide sequence ID" value="NZ_JBHTIG010000014.1"/>
</dbReference>
<keyword evidence="1 3" id="KW-0808">Transferase</keyword>
<dbReference type="PANTHER" id="PTHR13947:SF37">
    <property type="entry name" value="LD18367P"/>
    <property type="match status" value="1"/>
</dbReference>
<evidence type="ECO:0000313" key="3">
    <source>
        <dbReference type="EMBL" id="MTH31078.1"/>
    </source>
</evidence>
<dbReference type="Gene3D" id="3.40.630.30">
    <property type="match status" value="1"/>
</dbReference>
<dbReference type="OrthoDB" id="9787920at2"/>
<dbReference type="Proteomes" id="UP000488936">
    <property type="component" value="Unassembled WGS sequence"/>
</dbReference>
<evidence type="ECO:0000259" key="2">
    <source>
        <dbReference type="PROSITE" id="PS51186"/>
    </source>
</evidence>
<dbReference type="PANTHER" id="PTHR13947">
    <property type="entry name" value="GNAT FAMILY N-ACETYLTRANSFERASE"/>
    <property type="match status" value="1"/>
</dbReference>
<keyword evidence="4" id="KW-1185">Reference proteome</keyword>
<dbReference type="SUPFAM" id="SSF55729">
    <property type="entry name" value="Acyl-CoA N-acyltransferases (Nat)"/>
    <property type="match status" value="1"/>
</dbReference>
<dbReference type="CDD" id="cd04301">
    <property type="entry name" value="NAT_SF"/>
    <property type="match status" value="1"/>
</dbReference>
<dbReference type="InterPro" id="IPR016181">
    <property type="entry name" value="Acyl_CoA_acyltransferase"/>
</dbReference>
<evidence type="ECO:0000256" key="1">
    <source>
        <dbReference type="ARBA" id="ARBA00022679"/>
    </source>
</evidence>
<dbReference type="InterPro" id="IPR050769">
    <property type="entry name" value="NAT_camello-type"/>
</dbReference>
<organism evidence="3 4">
    <name type="scientific">Myroides pelagicus</name>
    <dbReference type="NCBI Taxonomy" id="270914"/>
    <lineage>
        <taxon>Bacteria</taxon>
        <taxon>Pseudomonadati</taxon>
        <taxon>Bacteroidota</taxon>
        <taxon>Flavobacteriia</taxon>
        <taxon>Flavobacteriales</taxon>
        <taxon>Flavobacteriaceae</taxon>
        <taxon>Myroides</taxon>
    </lineage>
</organism>
<dbReference type="Pfam" id="PF00583">
    <property type="entry name" value="Acetyltransf_1"/>
    <property type="match status" value="1"/>
</dbReference>
<dbReference type="EMBL" id="WMJY01000070">
    <property type="protein sequence ID" value="MTH31078.1"/>
    <property type="molecule type" value="Genomic_DNA"/>
</dbReference>
<dbReference type="PROSITE" id="PS51186">
    <property type="entry name" value="GNAT"/>
    <property type="match status" value="1"/>
</dbReference>
<feature type="domain" description="N-acetyltransferase" evidence="2">
    <location>
        <begin position="7"/>
        <end position="145"/>
    </location>
</feature>
<dbReference type="GO" id="GO:0008080">
    <property type="term" value="F:N-acetyltransferase activity"/>
    <property type="evidence" value="ECO:0007669"/>
    <property type="project" value="InterPro"/>
</dbReference>
<name>A0A7K1GQS0_9FLAO</name>
<proteinExistence type="predicted"/>